<keyword evidence="3" id="KW-1185">Reference proteome</keyword>
<evidence type="ECO:0000313" key="2">
    <source>
        <dbReference type="EMBL" id="SMO90728.1"/>
    </source>
</evidence>
<feature type="domain" description="YjiS-like" evidence="1">
    <location>
        <begin position="27"/>
        <end position="60"/>
    </location>
</feature>
<dbReference type="Pfam" id="PF06568">
    <property type="entry name" value="YjiS-like"/>
    <property type="match status" value="1"/>
</dbReference>
<protein>
    <submittedName>
        <fullName evidence="2">Uncharacterized conserved protein YjiS, DUF1127 family</fullName>
    </submittedName>
</protein>
<dbReference type="Proteomes" id="UP000319555">
    <property type="component" value="Unassembled WGS sequence"/>
</dbReference>
<accession>A0A521F3D9</accession>
<gene>
    <name evidence="2" type="ORF">SAMN06265380_11663</name>
</gene>
<name>A0A521F3D9_9RHOB</name>
<reference evidence="2 3" key="1">
    <citation type="submission" date="2017-05" db="EMBL/GenBank/DDBJ databases">
        <authorList>
            <person name="Varghese N."/>
            <person name="Submissions S."/>
        </authorList>
    </citation>
    <scope>NUCLEOTIDE SEQUENCE [LARGE SCALE GENOMIC DNA]</scope>
    <source>
        <strain evidence="2 3">DSM 28009</strain>
    </source>
</reference>
<dbReference type="AlphaFoldDB" id="A0A521F3D9"/>
<sequence>MANTATFSREGFGLTARITTLIARVKEAYALRAEFGRTYSELQNLTDRELNDIGIRRCDISDIAHKHVYC</sequence>
<evidence type="ECO:0000313" key="3">
    <source>
        <dbReference type="Proteomes" id="UP000319555"/>
    </source>
</evidence>
<proteinExistence type="predicted"/>
<organism evidence="2 3">
    <name type="scientific">Ruegeria faecimaris</name>
    <dbReference type="NCBI Taxonomy" id="686389"/>
    <lineage>
        <taxon>Bacteria</taxon>
        <taxon>Pseudomonadati</taxon>
        <taxon>Pseudomonadota</taxon>
        <taxon>Alphaproteobacteria</taxon>
        <taxon>Rhodobacterales</taxon>
        <taxon>Roseobacteraceae</taxon>
        <taxon>Ruegeria</taxon>
    </lineage>
</organism>
<dbReference type="OrthoDB" id="8244198at2"/>
<evidence type="ECO:0000259" key="1">
    <source>
        <dbReference type="Pfam" id="PF06568"/>
    </source>
</evidence>
<dbReference type="InterPro" id="IPR009506">
    <property type="entry name" value="YjiS-like"/>
</dbReference>
<dbReference type="EMBL" id="FXTE01000016">
    <property type="protein sequence ID" value="SMO90728.1"/>
    <property type="molecule type" value="Genomic_DNA"/>
</dbReference>
<dbReference type="RefSeq" id="WP_142639774.1">
    <property type="nucleotide sequence ID" value="NZ_CANMDC010000017.1"/>
</dbReference>